<dbReference type="Proteomes" id="UP000288805">
    <property type="component" value="Unassembled WGS sequence"/>
</dbReference>
<sequence length="100" mass="10742">MAPKAFVILGILFFLMTIPSMKSESQTVKDSSSDEAAQNNPTDGGTAPSTTPVPPEIVVGGPPYRDYLPDRETSPYHRYPPIVPSDNKFVLLPLALGGEP</sequence>
<comment type="caution">
    <text evidence="3">The sequence shown here is derived from an EMBL/GenBank/DDBJ whole genome shotgun (WGS) entry which is preliminary data.</text>
</comment>
<proteinExistence type="predicted"/>
<evidence type="ECO:0000256" key="1">
    <source>
        <dbReference type="SAM" id="MobiDB-lite"/>
    </source>
</evidence>
<evidence type="ECO:0000313" key="4">
    <source>
        <dbReference type="Proteomes" id="UP000288805"/>
    </source>
</evidence>
<name>A0A438FZ37_VITVI</name>
<accession>A0A438FZ37</accession>
<gene>
    <name evidence="3" type="ORF">CK203_035836</name>
</gene>
<dbReference type="EMBL" id="QGNW01000692">
    <property type="protein sequence ID" value="RVW65222.1"/>
    <property type="molecule type" value="Genomic_DNA"/>
</dbReference>
<evidence type="ECO:0000313" key="3">
    <source>
        <dbReference type="EMBL" id="RVW65222.1"/>
    </source>
</evidence>
<feature type="compositionally biased region" description="Polar residues" evidence="1">
    <location>
        <begin position="24"/>
        <end position="50"/>
    </location>
</feature>
<feature type="signal peptide" evidence="2">
    <location>
        <begin position="1"/>
        <end position="23"/>
    </location>
</feature>
<feature type="region of interest" description="Disordered" evidence="1">
    <location>
        <begin position="24"/>
        <end position="84"/>
    </location>
</feature>
<feature type="chain" id="PRO_5019075226" evidence="2">
    <location>
        <begin position="24"/>
        <end position="100"/>
    </location>
</feature>
<keyword evidence="2" id="KW-0732">Signal</keyword>
<protein>
    <submittedName>
        <fullName evidence="3">Uncharacterized protein</fullName>
    </submittedName>
</protein>
<dbReference type="AlphaFoldDB" id="A0A438FZ37"/>
<reference evidence="3 4" key="1">
    <citation type="journal article" date="2018" name="PLoS Genet.">
        <title>Population sequencing reveals clonal diversity and ancestral inbreeding in the grapevine cultivar Chardonnay.</title>
        <authorList>
            <person name="Roach M.J."/>
            <person name="Johnson D.L."/>
            <person name="Bohlmann J."/>
            <person name="van Vuuren H.J."/>
            <person name="Jones S.J."/>
            <person name="Pretorius I.S."/>
            <person name="Schmidt S.A."/>
            <person name="Borneman A.R."/>
        </authorList>
    </citation>
    <scope>NUCLEOTIDE SEQUENCE [LARGE SCALE GENOMIC DNA]</scope>
    <source>
        <strain evidence="4">cv. Chardonnay</strain>
        <tissue evidence="3">Leaf</tissue>
    </source>
</reference>
<evidence type="ECO:0000256" key="2">
    <source>
        <dbReference type="SAM" id="SignalP"/>
    </source>
</evidence>
<organism evidence="3 4">
    <name type="scientific">Vitis vinifera</name>
    <name type="common">Grape</name>
    <dbReference type="NCBI Taxonomy" id="29760"/>
    <lineage>
        <taxon>Eukaryota</taxon>
        <taxon>Viridiplantae</taxon>
        <taxon>Streptophyta</taxon>
        <taxon>Embryophyta</taxon>
        <taxon>Tracheophyta</taxon>
        <taxon>Spermatophyta</taxon>
        <taxon>Magnoliopsida</taxon>
        <taxon>eudicotyledons</taxon>
        <taxon>Gunneridae</taxon>
        <taxon>Pentapetalae</taxon>
        <taxon>rosids</taxon>
        <taxon>Vitales</taxon>
        <taxon>Vitaceae</taxon>
        <taxon>Viteae</taxon>
        <taxon>Vitis</taxon>
    </lineage>
</organism>